<dbReference type="SUPFAM" id="SSF47413">
    <property type="entry name" value="lambda repressor-like DNA-binding domains"/>
    <property type="match status" value="1"/>
</dbReference>
<feature type="domain" description="HTH cro/C1-type" evidence="1">
    <location>
        <begin position="43"/>
        <end position="85"/>
    </location>
</feature>
<dbReference type="KEGG" id="ttq:NIES37_17200"/>
<accession>A0A1Z4MWE5</accession>
<evidence type="ECO:0000259" key="1">
    <source>
        <dbReference type="PROSITE" id="PS50943"/>
    </source>
</evidence>
<dbReference type="EMBL" id="AP018248">
    <property type="protein sequence ID" value="BAY97775.1"/>
    <property type="molecule type" value="Genomic_DNA"/>
</dbReference>
<organism evidence="2 3">
    <name type="scientific">Tolypothrix tenuis PCC 7101</name>
    <dbReference type="NCBI Taxonomy" id="231146"/>
    <lineage>
        <taxon>Bacteria</taxon>
        <taxon>Bacillati</taxon>
        <taxon>Cyanobacteriota</taxon>
        <taxon>Cyanophyceae</taxon>
        <taxon>Nostocales</taxon>
        <taxon>Tolypothrichaceae</taxon>
        <taxon>Tolypothrix</taxon>
    </lineage>
</organism>
<dbReference type="GO" id="GO:0003677">
    <property type="term" value="F:DNA binding"/>
    <property type="evidence" value="ECO:0007669"/>
    <property type="project" value="InterPro"/>
</dbReference>
<gene>
    <name evidence="2" type="ORF">NIES37_17200</name>
</gene>
<dbReference type="Gene3D" id="1.10.260.40">
    <property type="entry name" value="lambda repressor-like DNA-binding domains"/>
    <property type="match status" value="1"/>
</dbReference>
<dbReference type="InterPro" id="IPR001387">
    <property type="entry name" value="Cro/C1-type_HTH"/>
</dbReference>
<dbReference type="RefSeq" id="WP_096574774.1">
    <property type="nucleotide sequence ID" value="NZ_CAWNJS010000001.1"/>
</dbReference>
<dbReference type="Proteomes" id="UP000218785">
    <property type="component" value="Chromosome"/>
</dbReference>
<protein>
    <recommendedName>
        <fullName evidence="1">HTH cro/C1-type domain-containing protein</fullName>
    </recommendedName>
</protein>
<dbReference type="CDD" id="cd00093">
    <property type="entry name" value="HTH_XRE"/>
    <property type="match status" value="1"/>
</dbReference>
<dbReference type="InterPro" id="IPR010982">
    <property type="entry name" value="Lambda_DNA-bd_dom_sf"/>
</dbReference>
<evidence type="ECO:0000313" key="3">
    <source>
        <dbReference type="Proteomes" id="UP000218785"/>
    </source>
</evidence>
<dbReference type="Pfam" id="PF01381">
    <property type="entry name" value="HTH_3"/>
    <property type="match status" value="1"/>
</dbReference>
<sequence length="110" mass="12104">MDTAKRQRLEAAGWRVGNASDFLELSPEEEAFIEMKLSLSRYLKELRLKHNLSQANLAKKINSSQSRVAKMEAGDPSVSLDLMVRTILIVGGTREDVAIAIASSRTPSST</sequence>
<dbReference type="SMART" id="SM00530">
    <property type="entry name" value="HTH_XRE"/>
    <property type="match status" value="1"/>
</dbReference>
<keyword evidence="3" id="KW-1185">Reference proteome</keyword>
<reference evidence="2 3" key="1">
    <citation type="submission" date="2017-06" db="EMBL/GenBank/DDBJ databases">
        <title>Genome sequencing of cyanobaciteial culture collection at National Institute for Environmental Studies (NIES).</title>
        <authorList>
            <person name="Hirose Y."/>
            <person name="Shimura Y."/>
            <person name="Fujisawa T."/>
            <person name="Nakamura Y."/>
            <person name="Kawachi M."/>
        </authorList>
    </citation>
    <scope>NUCLEOTIDE SEQUENCE [LARGE SCALE GENOMIC DNA]</scope>
    <source>
        <strain evidence="2 3">NIES-37</strain>
    </source>
</reference>
<dbReference type="PROSITE" id="PS50943">
    <property type="entry name" value="HTH_CROC1"/>
    <property type="match status" value="1"/>
</dbReference>
<evidence type="ECO:0000313" key="2">
    <source>
        <dbReference type="EMBL" id="BAY97775.1"/>
    </source>
</evidence>
<dbReference type="AlphaFoldDB" id="A0A1Z4MWE5"/>
<proteinExistence type="predicted"/>
<name>A0A1Z4MWE5_9CYAN</name>